<dbReference type="AlphaFoldDB" id="A0AB34QHG5"/>
<accession>A0AB34QHG5</accession>
<evidence type="ECO:0000313" key="2">
    <source>
        <dbReference type="Proteomes" id="UP000031180"/>
    </source>
</evidence>
<name>A0AB34QHG5_XANCH</name>
<dbReference type="EMBL" id="JWTI02000038">
    <property type="protein sequence ID" value="KHS36658.2"/>
    <property type="molecule type" value="Genomic_DNA"/>
</dbReference>
<dbReference type="Proteomes" id="UP000031180">
    <property type="component" value="Unassembled WGS sequence"/>
</dbReference>
<proteinExistence type="predicted"/>
<evidence type="ECO:0000313" key="1">
    <source>
        <dbReference type="EMBL" id="KHS36658.2"/>
    </source>
</evidence>
<organism evidence="1 2">
    <name type="scientific">Xanthomonas campestris pv. phaseoli</name>
    <dbReference type="NCBI Taxonomy" id="317013"/>
    <lineage>
        <taxon>Bacteria</taxon>
        <taxon>Pseudomonadati</taxon>
        <taxon>Pseudomonadota</taxon>
        <taxon>Gammaproteobacteria</taxon>
        <taxon>Lysobacterales</taxon>
        <taxon>Lysobacteraceae</taxon>
        <taxon>Xanthomonas</taxon>
    </lineage>
</organism>
<gene>
    <name evidence="1" type="ORF">RN20_13080</name>
</gene>
<reference evidence="2" key="1">
    <citation type="submission" date="2015-04" db="EMBL/GenBank/DDBJ databases">
        <title>Genome sequencing of pathogens of bean.</title>
        <authorList>
            <person name="Harrison J.W."/>
            <person name="Aritua V."/>
            <person name="Sapp M."/>
            <person name="Smith J."/>
            <person name="Studholme D.J."/>
        </authorList>
    </citation>
    <scope>NUCLEOTIDE SEQUENCE [LARGE SCALE GENOMIC DNA]</scope>
    <source>
        <strain evidence="2">NCPPB 1138</strain>
    </source>
</reference>
<sequence>MVPIVFFLPYELADILGELRVADAKAVGVIVVDRPQRVPCVQQLAESIDVGQKGGPARAAIHLLRLISHCLLLLLSPPI</sequence>
<comment type="caution">
    <text evidence="1">The sequence shown here is derived from an EMBL/GenBank/DDBJ whole genome shotgun (WGS) entry which is preliminary data.</text>
</comment>
<protein>
    <submittedName>
        <fullName evidence="1">Uncharacterized protein</fullName>
    </submittedName>
</protein>